<evidence type="ECO:0000256" key="1">
    <source>
        <dbReference type="ARBA" id="ARBA00004123"/>
    </source>
</evidence>
<evidence type="ECO:0000256" key="5">
    <source>
        <dbReference type="ARBA" id="ARBA00023242"/>
    </source>
</evidence>
<feature type="domain" description="TF-B3" evidence="7">
    <location>
        <begin position="18"/>
        <end position="111"/>
    </location>
</feature>
<proteinExistence type="predicted"/>
<keyword evidence="4" id="KW-0804">Transcription</keyword>
<dbReference type="PANTHER" id="PTHR31920">
    <property type="entry name" value="B3 DOMAIN-CONTAINING"/>
    <property type="match status" value="1"/>
</dbReference>
<keyword evidence="9" id="KW-1185">Reference proteome</keyword>
<evidence type="ECO:0000256" key="2">
    <source>
        <dbReference type="ARBA" id="ARBA00023015"/>
    </source>
</evidence>
<dbReference type="CDD" id="cd10017">
    <property type="entry name" value="B3_DNA"/>
    <property type="match status" value="3"/>
</dbReference>
<evidence type="ECO:0000313" key="9">
    <source>
        <dbReference type="Proteomes" id="UP001187192"/>
    </source>
</evidence>
<comment type="subcellular location">
    <subcellularLocation>
        <location evidence="1">Nucleus</location>
    </subcellularLocation>
</comment>
<feature type="domain" description="TF-B3" evidence="7">
    <location>
        <begin position="320"/>
        <end position="415"/>
    </location>
</feature>
<evidence type="ECO:0000259" key="7">
    <source>
        <dbReference type="PROSITE" id="PS50863"/>
    </source>
</evidence>
<gene>
    <name evidence="8" type="ORF">TIFTF001_002576</name>
</gene>
<reference evidence="8" key="1">
    <citation type="submission" date="2023-07" db="EMBL/GenBank/DDBJ databases">
        <title>draft genome sequence of fig (Ficus carica).</title>
        <authorList>
            <person name="Takahashi T."/>
            <person name="Nishimura K."/>
        </authorList>
    </citation>
    <scope>NUCLEOTIDE SEQUENCE</scope>
</reference>
<evidence type="ECO:0000256" key="4">
    <source>
        <dbReference type="ARBA" id="ARBA00023163"/>
    </source>
</evidence>
<dbReference type="InterPro" id="IPR050655">
    <property type="entry name" value="Plant_B3_domain"/>
</dbReference>
<accession>A0AA88CTQ2</accession>
<keyword evidence="2" id="KW-0805">Transcription regulation</keyword>
<sequence length="418" mass="47585">MTCRPRNDLSTFSTLSSHFFSVVLENTLRDKRLLIPVKFISKYGGTLSNPVSVKLPCGSEWKMGLRKFDGRVCLHKGWPEFVKHYSIALGHLLVFRYEGNSRFHVFIFDKTTVEIDYPPIPGHSNARKSKVCVEEGHHGDKSIMSKRRESEVGNFTYKVVIKPSHVGNYYNMCLPRKFANEFLKRKSQDAVLKLKDGGTWPVKFSGCRRDEICRSARFGKIGWEKFARDNNLKVGDTCIFELINGNKMSFKVSILKADLDSHHSHAGEGRANRFKLKRNVKANTNSGYCKGKHQKEPKTEIGESGESGATKPTRRFSSKYPFFEKTVISSYLDTQRVPRDFGRSYFQPKTQTAKLQMGKKSWSVKVRYGTDNAHVLSGGWSSFARENSLHPGDVCVFELIKVNDIVLKVTIFKKELTG</sequence>
<dbReference type="GO" id="GO:0005634">
    <property type="term" value="C:nucleus"/>
    <property type="evidence" value="ECO:0007669"/>
    <property type="project" value="UniProtKB-SubCell"/>
</dbReference>
<comment type="caution">
    <text evidence="8">The sequence shown here is derived from an EMBL/GenBank/DDBJ whole genome shotgun (WGS) entry which is preliminary data.</text>
</comment>
<dbReference type="InterPro" id="IPR003340">
    <property type="entry name" value="B3_DNA-bd"/>
</dbReference>
<dbReference type="PROSITE" id="PS50863">
    <property type="entry name" value="B3"/>
    <property type="match status" value="3"/>
</dbReference>
<dbReference type="SUPFAM" id="SSF101936">
    <property type="entry name" value="DNA-binding pseudobarrel domain"/>
    <property type="match status" value="3"/>
</dbReference>
<feature type="domain" description="TF-B3" evidence="7">
    <location>
        <begin position="157"/>
        <end position="258"/>
    </location>
</feature>
<dbReference type="PANTHER" id="PTHR31920:SF108">
    <property type="entry name" value="B3 DOMAIN-CONTAINING TRANSCRIPTION FACTOR VRN1-LIKE"/>
    <property type="match status" value="1"/>
</dbReference>
<dbReference type="Gene3D" id="2.40.330.10">
    <property type="entry name" value="DNA-binding pseudobarrel domain"/>
    <property type="match status" value="3"/>
</dbReference>
<evidence type="ECO:0000256" key="6">
    <source>
        <dbReference type="SAM" id="MobiDB-lite"/>
    </source>
</evidence>
<evidence type="ECO:0000313" key="8">
    <source>
        <dbReference type="EMBL" id="GMN29831.1"/>
    </source>
</evidence>
<dbReference type="SMART" id="SM01019">
    <property type="entry name" value="B3"/>
    <property type="match status" value="3"/>
</dbReference>
<dbReference type="Pfam" id="PF02362">
    <property type="entry name" value="B3"/>
    <property type="match status" value="3"/>
</dbReference>
<evidence type="ECO:0000256" key="3">
    <source>
        <dbReference type="ARBA" id="ARBA00023125"/>
    </source>
</evidence>
<protein>
    <recommendedName>
        <fullName evidence="7">TF-B3 domain-containing protein</fullName>
    </recommendedName>
</protein>
<feature type="region of interest" description="Disordered" evidence="6">
    <location>
        <begin position="285"/>
        <end position="312"/>
    </location>
</feature>
<keyword evidence="3" id="KW-0238">DNA-binding</keyword>
<dbReference type="GO" id="GO:0003677">
    <property type="term" value="F:DNA binding"/>
    <property type="evidence" value="ECO:0007669"/>
    <property type="project" value="UniProtKB-KW"/>
</dbReference>
<keyword evidence="5" id="KW-0539">Nucleus</keyword>
<dbReference type="InterPro" id="IPR015300">
    <property type="entry name" value="DNA-bd_pseudobarrel_sf"/>
</dbReference>
<dbReference type="Proteomes" id="UP001187192">
    <property type="component" value="Unassembled WGS sequence"/>
</dbReference>
<name>A0AA88CTQ2_FICCA</name>
<dbReference type="AlphaFoldDB" id="A0AA88CTQ2"/>
<dbReference type="EMBL" id="BTGU01000002">
    <property type="protein sequence ID" value="GMN29831.1"/>
    <property type="molecule type" value="Genomic_DNA"/>
</dbReference>
<organism evidence="8 9">
    <name type="scientific">Ficus carica</name>
    <name type="common">Common fig</name>
    <dbReference type="NCBI Taxonomy" id="3494"/>
    <lineage>
        <taxon>Eukaryota</taxon>
        <taxon>Viridiplantae</taxon>
        <taxon>Streptophyta</taxon>
        <taxon>Embryophyta</taxon>
        <taxon>Tracheophyta</taxon>
        <taxon>Spermatophyta</taxon>
        <taxon>Magnoliopsida</taxon>
        <taxon>eudicotyledons</taxon>
        <taxon>Gunneridae</taxon>
        <taxon>Pentapetalae</taxon>
        <taxon>rosids</taxon>
        <taxon>fabids</taxon>
        <taxon>Rosales</taxon>
        <taxon>Moraceae</taxon>
        <taxon>Ficeae</taxon>
        <taxon>Ficus</taxon>
    </lineage>
</organism>